<protein>
    <submittedName>
        <fullName evidence="1">Uncharacterized protein</fullName>
    </submittedName>
</protein>
<evidence type="ECO:0000313" key="2">
    <source>
        <dbReference type="Proteomes" id="UP000824120"/>
    </source>
</evidence>
<reference evidence="1 2" key="1">
    <citation type="submission" date="2020-09" db="EMBL/GenBank/DDBJ databases">
        <title>De no assembly of potato wild relative species, Solanum commersonii.</title>
        <authorList>
            <person name="Cho K."/>
        </authorList>
    </citation>
    <scope>NUCLEOTIDE SEQUENCE [LARGE SCALE GENOMIC DNA]</scope>
    <source>
        <strain evidence="1">LZ3.2</strain>
        <tissue evidence="1">Leaf</tissue>
    </source>
</reference>
<name>A0A9J5ZUT9_SOLCO</name>
<gene>
    <name evidence="1" type="ORF">H5410_015683</name>
</gene>
<accession>A0A9J5ZUT9</accession>
<proteinExistence type="predicted"/>
<sequence>MDRKDLRQGIENCNMQLLNEAVRSSFCCLKELAKTLNLL</sequence>
<organism evidence="1 2">
    <name type="scientific">Solanum commersonii</name>
    <name type="common">Commerson's wild potato</name>
    <name type="synonym">Commerson's nightshade</name>
    <dbReference type="NCBI Taxonomy" id="4109"/>
    <lineage>
        <taxon>Eukaryota</taxon>
        <taxon>Viridiplantae</taxon>
        <taxon>Streptophyta</taxon>
        <taxon>Embryophyta</taxon>
        <taxon>Tracheophyta</taxon>
        <taxon>Spermatophyta</taxon>
        <taxon>Magnoliopsida</taxon>
        <taxon>eudicotyledons</taxon>
        <taxon>Gunneridae</taxon>
        <taxon>Pentapetalae</taxon>
        <taxon>asterids</taxon>
        <taxon>lamiids</taxon>
        <taxon>Solanales</taxon>
        <taxon>Solanaceae</taxon>
        <taxon>Solanoideae</taxon>
        <taxon>Solaneae</taxon>
        <taxon>Solanum</taxon>
    </lineage>
</organism>
<dbReference type="AlphaFoldDB" id="A0A9J5ZUT9"/>
<evidence type="ECO:0000313" key="1">
    <source>
        <dbReference type="EMBL" id="KAG5615859.1"/>
    </source>
</evidence>
<dbReference type="EMBL" id="JACXVP010000003">
    <property type="protein sequence ID" value="KAG5615859.1"/>
    <property type="molecule type" value="Genomic_DNA"/>
</dbReference>
<dbReference type="Proteomes" id="UP000824120">
    <property type="component" value="Chromosome 3"/>
</dbReference>
<keyword evidence="2" id="KW-1185">Reference proteome</keyword>
<comment type="caution">
    <text evidence="1">The sequence shown here is derived from an EMBL/GenBank/DDBJ whole genome shotgun (WGS) entry which is preliminary data.</text>
</comment>